<dbReference type="STRING" id="81985.R0GN97"/>
<dbReference type="PANTHER" id="PTHR31228:SF25">
    <property type="entry name" value="CYSTATIN-LIKE PROTEIN-RELATED"/>
    <property type="match status" value="1"/>
</dbReference>
<protein>
    <recommendedName>
        <fullName evidence="3">Cystatin domain-containing protein</fullName>
    </recommendedName>
</protein>
<proteinExistence type="predicted"/>
<accession>R0GN97</accession>
<dbReference type="Gene3D" id="3.10.450.10">
    <property type="match status" value="1"/>
</dbReference>
<dbReference type="Proteomes" id="UP000029121">
    <property type="component" value="Unassembled WGS sequence"/>
</dbReference>
<dbReference type="InterPro" id="IPR046350">
    <property type="entry name" value="Cystatin_sf"/>
</dbReference>
<sequence>MEEEEATTETRRVLRFWASRSSLNGLLTKAQFYNCRKKHDHYLLSSHSFVARFSPVVLRVTIMEESSVSMDVKCPPLKIPKLDKDCEGSKPSSKHRVHKWGGEDDDEYLRQYLLYHYQFEKTEGFLIKWEQFDYLFRSRSLDVSKSISESKRSNAELIRELTLTAIEKQNEAQGTKLVFVEHVQANYQFTSGLQCWLTFWAVDMGSSTPESKIYQAKVWRRGKQFHTFFFRLKPTDEEIDAVEVQPPPPLCYEFDKPPIVFSVAGPEDDPLPGVPFIFNRT</sequence>
<organism evidence="1 2">
    <name type="scientific">Capsella rubella</name>
    <dbReference type="NCBI Taxonomy" id="81985"/>
    <lineage>
        <taxon>Eukaryota</taxon>
        <taxon>Viridiplantae</taxon>
        <taxon>Streptophyta</taxon>
        <taxon>Embryophyta</taxon>
        <taxon>Tracheophyta</taxon>
        <taxon>Spermatophyta</taxon>
        <taxon>Magnoliopsida</taxon>
        <taxon>eudicotyledons</taxon>
        <taxon>Gunneridae</taxon>
        <taxon>Pentapetalae</taxon>
        <taxon>rosids</taxon>
        <taxon>malvids</taxon>
        <taxon>Brassicales</taxon>
        <taxon>Brassicaceae</taxon>
        <taxon>Camelineae</taxon>
        <taxon>Capsella</taxon>
    </lineage>
</organism>
<evidence type="ECO:0000313" key="2">
    <source>
        <dbReference type="Proteomes" id="UP000029121"/>
    </source>
</evidence>
<dbReference type="PANTHER" id="PTHR31228">
    <property type="entry name" value="CYSTATIN/MONELLIN SUPERFAMILY PROTEIN"/>
    <property type="match status" value="1"/>
</dbReference>
<evidence type="ECO:0008006" key="3">
    <source>
        <dbReference type="Google" id="ProtNLM"/>
    </source>
</evidence>
<dbReference type="SUPFAM" id="SSF54403">
    <property type="entry name" value="Cystatin/monellin"/>
    <property type="match status" value="1"/>
</dbReference>
<name>R0GN97_9BRAS</name>
<dbReference type="AlphaFoldDB" id="R0GN97"/>
<dbReference type="EMBL" id="KB870812">
    <property type="protein sequence ID" value="EOA13825.1"/>
    <property type="molecule type" value="Genomic_DNA"/>
</dbReference>
<reference evidence="2" key="1">
    <citation type="journal article" date="2013" name="Nat. Genet.">
        <title>The Capsella rubella genome and the genomic consequences of rapid mating system evolution.</title>
        <authorList>
            <person name="Slotte T."/>
            <person name="Hazzouri K.M."/>
            <person name="Agren J.A."/>
            <person name="Koenig D."/>
            <person name="Maumus F."/>
            <person name="Guo Y.L."/>
            <person name="Steige K."/>
            <person name="Platts A.E."/>
            <person name="Escobar J.S."/>
            <person name="Newman L.K."/>
            <person name="Wang W."/>
            <person name="Mandakova T."/>
            <person name="Vello E."/>
            <person name="Smith L.M."/>
            <person name="Henz S.R."/>
            <person name="Steffen J."/>
            <person name="Takuno S."/>
            <person name="Brandvain Y."/>
            <person name="Coop G."/>
            <person name="Andolfatto P."/>
            <person name="Hu T.T."/>
            <person name="Blanchette M."/>
            <person name="Clark R.M."/>
            <person name="Quesneville H."/>
            <person name="Nordborg M."/>
            <person name="Gaut B.S."/>
            <person name="Lysak M.A."/>
            <person name="Jenkins J."/>
            <person name="Grimwood J."/>
            <person name="Chapman J."/>
            <person name="Prochnik S."/>
            <person name="Shu S."/>
            <person name="Rokhsar D."/>
            <person name="Schmutz J."/>
            <person name="Weigel D."/>
            <person name="Wright S.I."/>
        </authorList>
    </citation>
    <scope>NUCLEOTIDE SEQUENCE [LARGE SCALE GENOMIC DNA]</scope>
    <source>
        <strain evidence="2">cv. Monte Gargano</strain>
    </source>
</reference>
<gene>
    <name evidence="1" type="ORF">CARUB_v10026924mg</name>
</gene>
<evidence type="ECO:0000313" key="1">
    <source>
        <dbReference type="EMBL" id="EOA13825.1"/>
    </source>
</evidence>
<keyword evidence="2" id="KW-1185">Reference proteome</keyword>